<feature type="domain" description="Poly(A) polymerase nucleotidyltransferase" evidence="12">
    <location>
        <begin position="637"/>
        <end position="724"/>
    </location>
</feature>
<keyword evidence="3" id="KW-0507">mRNA processing</keyword>
<dbReference type="GO" id="GO:1990817">
    <property type="term" value="F:poly(A) RNA polymerase activity"/>
    <property type="evidence" value="ECO:0007669"/>
    <property type="project" value="InterPro"/>
</dbReference>
<dbReference type="RefSeq" id="WP_093523225.1">
    <property type="nucleotide sequence ID" value="NZ_FOIJ01000010.1"/>
</dbReference>
<protein>
    <submittedName>
        <fullName evidence="13">Poly(A) polymerase</fullName>
    </submittedName>
</protein>
<name>A0A1I0KIB6_9BACT</name>
<keyword evidence="8" id="KW-0460">Magnesium</keyword>
<evidence type="ECO:0000259" key="11">
    <source>
        <dbReference type="Pfam" id="PF04928"/>
    </source>
</evidence>
<evidence type="ECO:0000256" key="1">
    <source>
        <dbReference type="ARBA" id="ARBA00001936"/>
    </source>
</evidence>
<dbReference type="AlphaFoldDB" id="A0A1I0KIB6"/>
<keyword evidence="5" id="KW-0479">Metal-binding</keyword>
<evidence type="ECO:0000256" key="8">
    <source>
        <dbReference type="ARBA" id="ARBA00022842"/>
    </source>
</evidence>
<dbReference type="EMBL" id="FOIJ01000010">
    <property type="protein sequence ID" value="SEU23452.1"/>
    <property type="molecule type" value="Genomic_DNA"/>
</dbReference>
<dbReference type="Pfam" id="PF04928">
    <property type="entry name" value="PAP_central"/>
    <property type="match status" value="1"/>
</dbReference>
<proteinExistence type="predicted"/>
<dbReference type="InterPro" id="IPR040459">
    <property type="entry name" value="MJ1316"/>
</dbReference>
<dbReference type="GO" id="GO:0005524">
    <property type="term" value="F:ATP binding"/>
    <property type="evidence" value="ECO:0007669"/>
    <property type="project" value="UniProtKB-KW"/>
</dbReference>
<feature type="domain" description="MJ1316 RNA cyclic group end recognition" evidence="10">
    <location>
        <begin position="7"/>
        <end position="70"/>
    </location>
</feature>
<dbReference type="CDD" id="cd09080">
    <property type="entry name" value="TDP2"/>
    <property type="match status" value="1"/>
</dbReference>
<evidence type="ECO:0000313" key="13">
    <source>
        <dbReference type="EMBL" id="SEU23452.1"/>
    </source>
</evidence>
<evidence type="ECO:0000256" key="7">
    <source>
        <dbReference type="ARBA" id="ARBA00022840"/>
    </source>
</evidence>
<dbReference type="Gene3D" id="3.90.1140.10">
    <property type="entry name" value="Cyclic phosphodiesterase"/>
    <property type="match status" value="1"/>
</dbReference>
<dbReference type="SUPFAM" id="SSF81301">
    <property type="entry name" value="Nucleotidyltransferase"/>
    <property type="match status" value="1"/>
</dbReference>
<dbReference type="InterPro" id="IPR009097">
    <property type="entry name" value="Cyclic_Pdiesterase"/>
</dbReference>
<evidence type="ECO:0000259" key="10">
    <source>
        <dbReference type="Pfam" id="PF04457"/>
    </source>
</evidence>
<keyword evidence="4" id="KW-0808">Transferase</keyword>
<dbReference type="PANTHER" id="PTHR10682">
    <property type="entry name" value="POLY A POLYMERASE"/>
    <property type="match status" value="1"/>
</dbReference>
<sequence>MSHERFTPSREVYHRIRWDPRLDAREFVIGYDAHSGEMEEVPFAAFVPDGEIPWHRVWYFRRGPDRVWDRKSRTDVLAGLASGPAAPAASPPHPDEAAPAFTPIPAYRYDSHAAAWCEHAPPDMAAPGALPSPEALTLATFNVLFDLHDAELLDTRRRIPEALSLLRSVDADLIALQEVTEPFLRVLLATPWIREHYFLSDGPGAATVKPYGQLLLSRFPFASLSQCVFTRDKRVIAGELRLKDGPLWVATLHLTSNRTASADTARAAQLQVLIDWAKALGPRGPEAPDVVLAGDFNLGGEDTAETQAFTQEGFVDVWPLLRPGEPGFTFDPERNALATAMTVTGRRQRLDRVLVRSRSGRLTPRTVSLFGETPLPPPEAPAGGPLFTSDHFGVSCVLRLDEPRVPPPPPAFSRALAAVPVHEAAVVLIPPEAQWGPIQALRAQHDRNYSRWMPHVTLLYPFIPEEHFLEAEALIDEALRSVAPFQVTLTGFGFFEHRASATAWLQPEDQPHGALKALQAALEAALPPCDEQGRKSERGFTPHLSVGQLPRSAPADIRQQLSTWEQDWRPLSFEVREVCLISRRGQGPFAVRRRVALGGGARRPAAPPPTTLSEVLSARGDVDSSEASQAHAQAVKHLEAVCSRLGVALYPYGSFRMGMSRPGGDVDAVAIGPAHLSREDFAQALLQALAQERGGEGGRFVADAAIPLVKLSLEGVAFDVSYASRPEDVAPCGPAELLAQAGERLELAGFRSLTGWADTEALLGCAGPEGPGRERFRTVLRAVKAWAKARGVYSHALGYLGGFSWAVLVAWACLRAPQESSRSEEQLLAYVFEMFAAWPWPLPVTLTPGTARYTPEGKRDLMPVVAPALPPRNTARNVSRSTLRVLRDEFARASEVLRRARGEGTAEAWEALFTPVDVSQQMPARVVVSIEAASPEDRQVAAGWVLGHLTALVYRLEGDRRLFLRPFPPAQPEGPFLVGLAVQGQEGEEALSLHPESALRQTLDAFRESFHAWSHRPPGASLSLRLAVD</sequence>
<dbReference type="Pfam" id="PF04457">
    <property type="entry name" value="MJ1316"/>
    <property type="match status" value="1"/>
</dbReference>
<evidence type="ECO:0000256" key="3">
    <source>
        <dbReference type="ARBA" id="ARBA00022664"/>
    </source>
</evidence>
<dbReference type="Pfam" id="PF03372">
    <property type="entry name" value="Exo_endo_phos"/>
    <property type="match status" value="1"/>
</dbReference>
<dbReference type="SUPFAM" id="SSF56219">
    <property type="entry name" value="DNase I-like"/>
    <property type="match status" value="1"/>
</dbReference>
<dbReference type="GO" id="GO:0046872">
    <property type="term" value="F:metal ion binding"/>
    <property type="evidence" value="ECO:0007669"/>
    <property type="project" value="UniProtKB-KW"/>
</dbReference>
<gene>
    <name evidence="13" type="ORF">SAMN05443639_110254</name>
</gene>
<feature type="domain" description="Poly(A) polymerase central" evidence="11">
    <location>
        <begin position="776"/>
        <end position="914"/>
    </location>
</feature>
<dbReference type="GO" id="GO:0006397">
    <property type="term" value="P:mRNA processing"/>
    <property type="evidence" value="ECO:0007669"/>
    <property type="project" value="UniProtKB-KW"/>
</dbReference>
<dbReference type="InterPro" id="IPR007012">
    <property type="entry name" value="PolA_pol_cen_dom"/>
</dbReference>
<dbReference type="InterPro" id="IPR005135">
    <property type="entry name" value="Endo/exonuclease/phosphatase"/>
</dbReference>
<dbReference type="Gene3D" id="1.10.1410.10">
    <property type="match status" value="1"/>
</dbReference>
<evidence type="ECO:0000256" key="2">
    <source>
        <dbReference type="ARBA" id="ARBA00001946"/>
    </source>
</evidence>
<comment type="cofactor">
    <cofactor evidence="1">
        <name>Mn(2+)</name>
        <dbReference type="ChEBI" id="CHEBI:29035"/>
    </cofactor>
</comment>
<keyword evidence="14" id="KW-1185">Reference proteome</keyword>
<dbReference type="InterPro" id="IPR036691">
    <property type="entry name" value="Endo/exonu/phosph_ase_sf"/>
</dbReference>
<dbReference type="Gene3D" id="3.30.460.10">
    <property type="entry name" value="Beta Polymerase, domain 2"/>
    <property type="match status" value="1"/>
</dbReference>
<keyword evidence="7" id="KW-0067">ATP-binding</keyword>
<evidence type="ECO:0000256" key="6">
    <source>
        <dbReference type="ARBA" id="ARBA00022741"/>
    </source>
</evidence>
<evidence type="ECO:0000259" key="12">
    <source>
        <dbReference type="Pfam" id="PF20750"/>
    </source>
</evidence>
<dbReference type="Pfam" id="PF13563">
    <property type="entry name" value="2_5_RNA_ligase2"/>
    <property type="match status" value="1"/>
</dbReference>
<dbReference type="Gene3D" id="3.60.10.10">
    <property type="entry name" value="Endonuclease/exonuclease/phosphatase"/>
    <property type="match status" value="1"/>
</dbReference>
<dbReference type="PANTHER" id="PTHR10682:SF10">
    <property type="entry name" value="POLYNUCLEOTIDE ADENYLYLTRANSFERASE"/>
    <property type="match status" value="1"/>
</dbReference>
<reference evidence="14" key="1">
    <citation type="submission" date="2016-10" db="EMBL/GenBank/DDBJ databases">
        <authorList>
            <person name="Varghese N."/>
            <person name="Submissions S."/>
        </authorList>
    </citation>
    <scope>NUCLEOTIDE SEQUENCE [LARGE SCALE GENOMIC DNA]</scope>
    <source>
        <strain evidence="14">DSM 16858</strain>
    </source>
</reference>
<evidence type="ECO:0000313" key="14">
    <source>
        <dbReference type="Proteomes" id="UP000199181"/>
    </source>
</evidence>
<dbReference type="SUPFAM" id="SSF55144">
    <property type="entry name" value="LigT-like"/>
    <property type="match status" value="1"/>
</dbReference>
<comment type="cofactor">
    <cofactor evidence="2">
        <name>Mg(2+)</name>
        <dbReference type="ChEBI" id="CHEBI:18420"/>
    </cofactor>
</comment>
<dbReference type="Pfam" id="PF20750">
    <property type="entry name" value="PAP_NTPase"/>
    <property type="match status" value="1"/>
</dbReference>
<evidence type="ECO:0000259" key="9">
    <source>
        <dbReference type="Pfam" id="PF03372"/>
    </source>
</evidence>
<dbReference type="Proteomes" id="UP000199181">
    <property type="component" value="Unassembled WGS sequence"/>
</dbReference>
<accession>A0A1I0KIB6</accession>
<keyword evidence="6" id="KW-0547">Nucleotide-binding</keyword>
<evidence type="ECO:0000256" key="5">
    <source>
        <dbReference type="ARBA" id="ARBA00022723"/>
    </source>
</evidence>
<dbReference type="SUPFAM" id="SSF81631">
    <property type="entry name" value="PAP/OAS1 substrate-binding domain"/>
    <property type="match status" value="1"/>
</dbReference>
<organism evidence="13 14">
    <name type="scientific">Stigmatella erecta</name>
    <dbReference type="NCBI Taxonomy" id="83460"/>
    <lineage>
        <taxon>Bacteria</taxon>
        <taxon>Pseudomonadati</taxon>
        <taxon>Myxococcota</taxon>
        <taxon>Myxococcia</taxon>
        <taxon>Myxococcales</taxon>
        <taxon>Cystobacterineae</taxon>
        <taxon>Archangiaceae</taxon>
        <taxon>Stigmatella</taxon>
    </lineage>
</organism>
<dbReference type="InterPro" id="IPR043519">
    <property type="entry name" value="NT_sf"/>
</dbReference>
<dbReference type="InterPro" id="IPR048840">
    <property type="entry name" value="PolA_pol_NTPase"/>
</dbReference>
<evidence type="ECO:0000256" key="4">
    <source>
        <dbReference type="ARBA" id="ARBA00022679"/>
    </source>
</evidence>
<feature type="domain" description="Endonuclease/exonuclease/phosphatase" evidence="9">
    <location>
        <begin position="139"/>
        <end position="391"/>
    </location>
</feature>